<evidence type="ECO:0000313" key="12">
    <source>
        <dbReference type="Proteomes" id="UP000225379"/>
    </source>
</evidence>
<dbReference type="SUPFAM" id="SSF52374">
    <property type="entry name" value="Nucleotidylyl transferase"/>
    <property type="match status" value="1"/>
</dbReference>
<evidence type="ECO:0000256" key="5">
    <source>
        <dbReference type="ARBA" id="ARBA00022840"/>
    </source>
</evidence>
<comment type="catalytic activity">
    <reaction evidence="8 9">
        <text>(R)-4'-phosphopantetheine + ATP + H(+) = 3'-dephospho-CoA + diphosphate</text>
        <dbReference type="Rhea" id="RHEA:19801"/>
        <dbReference type="ChEBI" id="CHEBI:15378"/>
        <dbReference type="ChEBI" id="CHEBI:30616"/>
        <dbReference type="ChEBI" id="CHEBI:33019"/>
        <dbReference type="ChEBI" id="CHEBI:57328"/>
        <dbReference type="ChEBI" id="CHEBI:61723"/>
        <dbReference type="EC" id="2.7.7.3"/>
    </reaction>
</comment>
<dbReference type="PANTHER" id="PTHR21342">
    <property type="entry name" value="PHOSPHOPANTETHEINE ADENYLYLTRANSFERASE"/>
    <property type="match status" value="1"/>
</dbReference>
<keyword evidence="6 9" id="KW-0460">Magnesium</keyword>
<dbReference type="AlphaFoldDB" id="A0A2B8B7P2"/>
<feature type="binding site" evidence="9">
    <location>
        <begin position="108"/>
        <end position="110"/>
    </location>
    <ligand>
        <name>ATP</name>
        <dbReference type="ChEBI" id="CHEBI:30616"/>
    </ligand>
</feature>
<feature type="binding site" evidence="9">
    <location>
        <begin position="143"/>
        <end position="149"/>
    </location>
    <ligand>
        <name>ATP</name>
        <dbReference type="ChEBI" id="CHEBI:30616"/>
    </ligand>
</feature>
<comment type="similarity">
    <text evidence="9">Belongs to the bacterial CoaD family.</text>
</comment>
<feature type="binding site" evidence="9">
    <location>
        <position position="93"/>
    </location>
    <ligand>
        <name>substrate</name>
    </ligand>
</feature>
<dbReference type="OrthoDB" id="9806661at2"/>
<feature type="binding site" evidence="9">
    <location>
        <position position="33"/>
    </location>
    <ligand>
        <name>ATP</name>
        <dbReference type="ChEBI" id="CHEBI:30616"/>
    </ligand>
</feature>
<evidence type="ECO:0000256" key="3">
    <source>
        <dbReference type="ARBA" id="ARBA00022695"/>
    </source>
</evidence>
<dbReference type="PANTHER" id="PTHR21342:SF1">
    <property type="entry name" value="PHOSPHOPANTETHEINE ADENYLYLTRANSFERASE"/>
    <property type="match status" value="1"/>
</dbReference>
<comment type="function">
    <text evidence="9">Reversibly transfers an adenylyl group from ATP to 4'-phosphopantetheine, yielding dephospho-CoA (dPCoA) and pyrophosphate.</text>
</comment>
<protein>
    <recommendedName>
        <fullName evidence="9">Phosphopantetheine adenylyltransferase</fullName>
        <ecNumber evidence="9">2.7.7.3</ecNumber>
    </recommendedName>
    <alternativeName>
        <fullName evidence="9">Dephospho-CoA pyrophosphorylase</fullName>
    </alternativeName>
    <alternativeName>
        <fullName evidence="9">Pantetheine-phosphate adenylyltransferase</fullName>
        <shortName evidence="9">PPAT</shortName>
    </alternativeName>
</protein>
<keyword evidence="5 9" id="KW-0067">ATP-binding</keyword>
<evidence type="ECO:0000256" key="2">
    <source>
        <dbReference type="ARBA" id="ARBA00022679"/>
    </source>
</evidence>
<feature type="binding site" evidence="9">
    <location>
        <position position="118"/>
    </location>
    <ligand>
        <name>ATP</name>
        <dbReference type="ChEBI" id="CHEBI:30616"/>
    </ligand>
</feature>
<dbReference type="HAMAP" id="MF_00151">
    <property type="entry name" value="PPAT_bact"/>
    <property type="match status" value="1"/>
</dbReference>
<dbReference type="GO" id="GO:0005737">
    <property type="term" value="C:cytoplasm"/>
    <property type="evidence" value="ECO:0007669"/>
    <property type="project" value="UniProtKB-SubCell"/>
</dbReference>
<accession>A0A2B8B7P2</accession>
<keyword evidence="3 9" id="KW-0548">Nucleotidyltransferase</keyword>
<dbReference type="NCBIfam" id="TIGR00125">
    <property type="entry name" value="cyt_tran_rel"/>
    <property type="match status" value="1"/>
</dbReference>
<dbReference type="Gene3D" id="3.40.50.620">
    <property type="entry name" value="HUPs"/>
    <property type="match status" value="1"/>
</dbReference>
<reference evidence="12" key="1">
    <citation type="submission" date="2017-10" db="EMBL/GenBank/DDBJ databases">
        <authorList>
            <person name="Kravchenko I.K."/>
            <person name="Grouzdev D.S."/>
        </authorList>
    </citation>
    <scope>NUCLEOTIDE SEQUENCE [LARGE SCALE GENOMIC DNA]</scope>
    <source>
        <strain evidence="12">B2</strain>
    </source>
</reference>
<dbReference type="GO" id="GO:0005524">
    <property type="term" value="F:ATP binding"/>
    <property type="evidence" value="ECO:0007669"/>
    <property type="project" value="UniProtKB-KW"/>
</dbReference>
<dbReference type="UniPathway" id="UPA00241">
    <property type="reaction ID" value="UER00355"/>
</dbReference>
<dbReference type="Proteomes" id="UP000225379">
    <property type="component" value="Unassembled WGS sequence"/>
</dbReference>
<dbReference type="InterPro" id="IPR014729">
    <property type="entry name" value="Rossmann-like_a/b/a_fold"/>
</dbReference>
<evidence type="ECO:0000256" key="1">
    <source>
        <dbReference type="ARBA" id="ARBA00022490"/>
    </source>
</evidence>
<dbReference type="NCBIfam" id="TIGR01510">
    <property type="entry name" value="coaD_prev_kdtB"/>
    <property type="match status" value="1"/>
</dbReference>
<keyword evidence="1 9" id="KW-0963">Cytoplasm</keyword>
<proteinExistence type="inferred from homology"/>
<evidence type="ECO:0000313" key="11">
    <source>
        <dbReference type="EMBL" id="PGH53719.1"/>
    </source>
</evidence>
<dbReference type="InterPro" id="IPR001980">
    <property type="entry name" value="PPAT"/>
</dbReference>
<evidence type="ECO:0000256" key="7">
    <source>
        <dbReference type="ARBA" id="ARBA00022993"/>
    </source>
</evidence>
<dbReference type="CDD" id="cd02163">
    <property type="entry name" value="PPAT"/>
    <property type="match status" value="1"/>
</dbReference>
<dbReference type="Pfam" id="PF01467">
    <property type="entry name" value="CTP_transf_like"/>
    <property type="match status" value="1"/>
</dbReference>
<feature type="binding site" evidence="9">
    <location>
        <position position="57"/>
    </location>
    <ligand>
        <name>substrate</name>
    </ligand>
</feature>
<keyword evidence="7 9" id="KW-0173">Coenzyme A biosynthesis</keyword>
<comment type="cofactor">
    <cofactor evidence="9">
        <name>Mg(2+)</name>
        <dbReference type="ChEBI" id="CHEBI:18420"/>
    </cofactor>
</comment>
<dbReference type="InterPro" id="IPR004821">
    <property type="entry name" value="Cyt_trans-like"/>
</dbReference>
<dbReference type="GO" id="GO:0015937">
    <property type="term" value="P:coenzyme A biosynthetic process"/>
    <property type="evidence" value="ECO:0007669"/>
    <property type="project" value="UniProtKB-UniRule"/>
</dbReference>
<feature type="domain" description="Cytidyltransferase-like" evidence="10">
    <location>
        <begin position="21"/>
        <end position="153"/>
    </location>
</feature>
<comment type="pathway">
    <text evidence="9">Cofactor biosynthesis; coenzyme A biosynthesis; CoA from (R)-pantothenate: step 4/5.</text>
</comment>
<evidence type="ECO:0000256" key="4">
    <source>
        <dbReference type="ARBA" id="ARBA00022741"/>
    </source>
</evidence>
<dbReference type="GO" id="GO:0004595">
    <property type="term" value="F:pantetheine-phosphate adenylyltransferase activity"/>
    <property type="evidence" value="ECO:0007669"/>
    <property type="project" value="UniProtKB-UniRule"/>
</dbReference>
<organism evidence="11 12">
    <name type="scientific">Azospirillum palustre</name>
    <dbReference type="NCBI Taxonomy" id="2044885"/>
    <lineage>
        <taxon>Bacteria</taxon>
        <taxon>Pseudomonadati</taxon>
        <taxon>Pseudomonadota</taxon>
        <taxon>Alphaproteobacteria</taxon>
        <taxon>Rhodospirillales</taxon>
        <taxon>Azospirillaceae</taxon>
        <taxon>Azospirillum</taxon>
    </lineage>
</organism>
<comment type="subunit">
    <text evidence="9">Homohexamer.</text>
</comment>
<evidence type="ECO:0000256" key="8">
    <source>
        <dbReference type="ARBA" id="ARBA00029346"/>
    </source>
</evidence>
<dbReference type="RefSeq" id="WP_098739776.1">
    <property type="nucleotide sequence ID" value="NZ_PDKW01000043.1"/>
</dbReference>
<dbReference type="EC" id="2.7.7.3" evidence="9"/>
<feature type="site" description="Transition state stabilizer" evidence="9">
    <location>
        <position position="33"/>
    </location>
</feature>
<gene>
    <name evidence="9" type="primary">coaD</name>
    <name evidence="11" type="ORF">CRT60_28135</name>
</gene>
<evidence type="ECO:0000256" key="9">
    <source>
        <dbReference type="HAMAP-Rule" id="MF_00151"/>
    </source>
</evidence>
<keyword evidence="12" id="KW-1185">Reference proteome</keyword>
<feature type="binding site" evidence="9">
    <location>
        <position position="25"/>
    </location>
    <ligand>
        <name>substrate</name>
    </ligand>
</feature>
<evidence type="ECO:0000259" key="10">
    <source>
        <dbReference type="Pfam" id="PF01467"/>
    </source>
</evidence>
<comment type="caution">
    <text evidence="11">The sequence shown here is derived from an EMBL/GenBank/DDBJ whole genome shotgun (WGS) entry which is preliminary data.</text>
</comment>
<evidence type="ECO:0000256" key="6">
    <source>
        <dbReference type="ARBA" id="ARBA00022842"/>
    </source>
</evidence>
<comment type="subcellular location">
    <subcellularLocation>
        <location evidence="9">Cytoplasm</location>
    </subcellularLocation>
</comment>
<sequence length="192" mass="21121">MATSQTETSKAEISKGHRIGVYPGTFDPITNGHMDIIQRAARQVDHLIIGVARNAGKGPLYSTDERVAMVREDVAGLNAGGASIEVRAFDNLLMHFAIEMNARVIIRGLRAVSDFEYEFQMAGMNARLNPKVETIFLMSSEKHQFISSRFVKEIGRLGGDIRHFVSARVAERLAERFALEAGNGTVPTTSQT</sequence>
<name>A0A2B8B7P2_9PROT</name>
<dbReference type="EMBL" id="PDKW01000043">
    <property type="protein sequence ID" value="PGH53719.1"/>
    <property type="molecule type" value="Genomic_DNA"/>
</dbReference>
<keyword evidence="2 9" id="KW-0808">Transferase</keyword>
<feature type="binding site" evidence="9">
    <location>
        <begin position="25"/>
        <end position="26"/>
    </location>
    <ligand>
        <name>ATP</name>
        <dbReference type="ChEBI" id="CHEBI:30616"/>
    </ligand>
</feature>
<keyword evidence="4 9" id="KW-0547">Nucleotide-binding</keyword>
<dbReference type="PRINTS" id="PR01020">
    <property type="entry name" value="LPSBIOSNTHSS"/>
</dbReference>
<feature type="binding site" evidence="9">
    <location>
        <position position="107"/>
    </location>
    <ligand>
        <name>substrate</name>
    </ligand>
</feature>